<organism evidence="1 2">
    <name type="scientific">Bacillus cereus</name>
    <dbReference type="NCBI Taxonomy" id="1396"/>
    <lineage>
        <taxon>Bacteria</taxon>
        <taxon>Bacillati</taxon>
        <taxon>Bacillota</taxon>
        <taxon>Bacilli</taxon>
        <taxon>Bacillales</taxon>
        <taxon>Bacillaceae</taxon>
        <taxon>Bacillus</taxon>
        <taxon>Bacillus cereus group</taxon>
    </lineage>
</organism>
<dbReference type="PATRIC" id="fig|1396.535.peg.4175"/>
<name>A0A164QNU5_BACCE</name>
<proteinExistence type="predicted"/>
<dbReference type="Proteomes" id="UP000076482">
    <property type="component" value="Unassembled WGS sequence"/>
</dbReference>
<dbReference type="EMBL" id="LJKE01000015">
    <property type="protein sequence ID" value="KZD71963.1"/>
    <property type="molecule type" value="Genomic_DNA"/>
</dbReference>
<protein>
    <submittedName>
        <fullName evidence="1">Uncharacterized protein</fullName>
    </submittedName>
</protein>
<comment type="caution">
    <text evidence="1">The sequence shown here is derived from an EMBL/GenBank/DDBJ whole genome shotgun (WGS) entry which is preliminary data.</text>
</comment>
<dbReference type="RefSeq" id="WP_161940816.1">
    <property type="nucleotide sequence ID" value="NZ_LJKE01000015.1"/>
</dbReference>
<accession>A0A164QNU5</accession>
<gene>
    <name evidence="1" type="ORF">B4088_0424</name>
</gene>
<reference evidence="1 2" key="1">
    <citation type="submission" date="2015-09" db="EMBL/GenBank/DDBJ databases">
        <title>Bacillus cereus food isolates.</title>
        <authorList>
            <person name="Boekhorst J."/>
        </authorList>
    </citation>
    <scope>NUCLEOTIDE SEQUENCE [LARGE SCALE GENOMIC DNA]</scope>
    <source>
        <strain evidence="1 2">B4088</strain>
    </source>
</reference>
<sequence>MLSKEELEKRICQIESLLKEIWQNGEQDFIDVQQLQLDLENYRAQKNNLK</sequence>
<evidence type="ECO:0000313" key="2">
    <source>
        <dbReference type="Proteomes" id="UP000076482"/>
    </source>
</evidence>
<dbReference type="AlphaFoldDB" id="A0A164QNU5"/>
<evidence type="ECO:0000313" key="1">
    <source>
        <dbReference type="EMBL" id="KZD71963.1"/>
    </source>
</evidence>